<sequence>MALNKEWMKLNRSSCDYIDGIDAFLNFAFRDVREEEKKTLTIRCPRDKCRNLLLKTRLEVRFDLLRCGIYEKYTTWEFHGESVDQFDEDNCRENNENEGGYDSDEVNMLEDACGVAGMGLGIENEKNIEGHIYEQPTEASVVKMVQNVFVGKSDKDNDFVDHGDIEMMIGKGRGKNKVTRNMEGRGVTSSNGALSCPHRDGGGYIGKVVLQAKVIKLLEMIGLYKSNHTINGRSIRPSNSIDNDGQAKENEMIPGDGESEGNALQRTEDMTNQTGKKKRMNNFTGRLSTTLEAQEAANPCDVEVDPINVNFEHVRPPTKGGIHGSANSAIDGNGTIAFDHSDEVKAYMFGTATSKIKKKGERGKYKSHVVDMKIKGKQSKTRAPLDVKNWQEAFARAGDGMWKGIQRLYRIWKTRLHYYYKSPKCGKTDEERMRNPPADLPQDQWEYCVKRFSSAEFKKISERNSQNRRSDKRCTHTTGNLSFAKVEDILTKENNNVKPTADVIWLAEHTRKSDEGVLQWADQNRSKEIHDKLKNAVANAGESKTQEETLLEGIFVVKEPQYDLTLKELEESREQQQKEFQEHKEEQQRAFDELKRQMFAEIAAYRNNSR</sequence>
<evidence type="ECO:0000313" key="4">
    <source>
        <dbReference type="Proteomes" id="UP001153076"/>
    </source>
</evidence>
<dbReference type="PANTHER" id="PTHR33144">
    <property type="entry name" value="OS10G0409366 PROTEIN-RELATED"/>
    <property type="match status" value="1"/>
</dbReference>
<dbReference type="Pfam" id="PF13963">
    <property type="entry name" value="Transpos_assoc"/>
    <property type="match status" value="1"/>
</dbReference>
<feature type="domain" description="Transposase-associated" evidence="2">
    <location>
        <begin position="5"/>
        <end position="81"/>
    </location>
</feature>
<dbReference type="PANTHER" id="PTHR33144:SF52">
    <property type="match status" value="1"/>
</dbReference>
<dbReference type="InterPro" id="IPR004252">
    <property type="entry name" value="Probable_transposase_24"/>
</dbReference>
<name>A0A9Q1L1R0_9CARY</name>
<proteinExistence type="predicted"/>
<protein>
    <recommendedName>
        <fullName evidence="2">Transposase-associated domain-containing protein</fullName>
    </recommendedName>
</protein>
<keyword evidence="4" id="KW-1185">Reference proteome</keyword>
<evidence type="ECO:0000259" key="2">
    <source>
        <dbReference type="Pfam" id="PF13963"/>
    </source>
</evidence>
<feature type="compositionally biased region" description="Polar residues" evidence="1">
    <location>
        <begin position="262"/>
        <end position="274"/>
    </location>
</feature>
<feature type="compositionally biased region" description="Polar residues" evidence="1">
    <location>
        <begin position="232"/>
        <end position="243"/>
    </location>
</feature>
<feature type="region of interest" description="Disordered" evidence="1">
    <location>
        <begin position="232"/>
        <end position="281"/>
    </location>
</feature>
<reference evidence="3" key="1">
    <citation type="submission" date="2022-04" db="EMBL/GenBank/DDBJ databases">
        <title>Carnegiea gigantea Genome sequencing and assembly v2.</title>
        <authorList>
            <person name="Copetti D."/>
            <person name="Sanderson M.J."/>
            <person name="Burquez A."/>
            <person name="Wojciechowski M.F."/>
        </authorList>
    </citation>
    <scope>NUCLEOTIDE SEQUENCE</scope>
    <source>
        <strain evidence="3">SGP5-SGP5p</strain>
        <tissue evidence="3">Aerial part</tissue>
    </source>
</reference>
<dbReference type="EMBL" id="JAKOGI010000002">
    <property type="protein sequence ID" value="KAJ8452898.1"/>
    <property type="molecule type" value="Genomic_DNA"/>
</dbReference>
<dbReference type="OrthoDB" id="1292058at2759"/>
<comment type="caution">
    <text evidence="3">The sequence shown here is derived from an EMBL/GenBank/DDBJ whole genome shotgun (WGS) entry which is preliminary data.</text>
</comment>
<evidence type="ECO:0000256" key="1">
    <source>
        <dbReference type="SAM" id="MobiDB-lite"/>
    </source>
</evidence>
<dbReference type="Pfam" id="PF03004">
    <property type="entry name" value="Transposase_24"/>
    <property type="match status" value="1"/>
</dbReference>
<dbReference type="InterPro" id="IPR029480">
    <property type="entry name" value="Transpos_assoc"/>
</dbReference>
<dbReference type="AlphaFoldDB" id="A0A9Q1L1R0"/>
<accession>A0A9Q1L1R0</accession>
<dbReference type="Proteomes" id="UP001153076">
    <property type="component" value="Unassembled WGS sequence"/>
</dbReference>
<organism evidence="3 4">
    <name type="scientific">Carnegiea gigantea</name>
    <dbReference type="NCBI Taxonomy" id="171969"/>
    <lineage>
        <taxon>Eukaryota</taxon>
        <taxon>Viridiplantae</taxon>
        <taxon>Streptophyta</taxon>
        <taxon>Embryophyta</taxon>
        <taxon>Tracheophyta</taxon>
        <taxon>Spermatophyta</taxon>
        <taxon>Magnoliopsida</taxon>
        <taxon>eudicotyledons</taxon>
        <taxon>Gunneridae</taxon>
        <taxon>Pentapetalae</taxon>
        <taxon>Caryophyllales</taxon>
        <taxon>Cactineae</taxon>
        <taxon>Cactaceae</taxon>
        <taxon>Cactoideae</taxon>
        <taxon>Echinocereeae</taxon>
        <taxon>Carnegiea</taxon>
    </lineage>
</organism>
<gene>
    <name evidence="3" type="ORF">Cgig2_014661</name>
</gene>
<evidence type="ECO:0000313" key="3">
    <source>
        <dbReference type="EMBL" id="KAJ8452898.1"/>
    </source>
</evidence>
<feature type="region of interest" description="Disordered" evidence="1">
    <location>
        <begin position="570"/>
        <end position="589"/>
    </location>
</feature>